<evidence type="ECO:0000256" key="5">
    <source>
        <dbReference type="ARBA" id="ARBA00022723"/>
    </source>
</evidence>
<evidence type="ECO:0000256" key="7">
    <source>
        <dbReference type="ARBA" id="ARBA00022840"/>
    </source>
</evidence>
<feature type="domain" description="YjeF N-terminal" evidence="21">
    <location>
        <begin position="10"/>
        <end position="219"/>
    </location>
</feature>
<feature type="binding site" evidence="18">
    <location>
        <position position="165"/>
    </location>
    <ligand>
        <name>K(+)</name>
        <dbReference type="ChEBI" id="CHEBI:29103"/>
    </ligand>
</feature>
<comment type="caution">
    <text evidence="18">Lacks conserved residue(s) required for the propagation of feature annotation.</text>
</comment>
<organism evidence="22 23">
    <name type="scientific">Eubacterium barkeri</name>
    <name type="common">Clostridium barkeri</name>
    <dbReference type="NCBI Taxonomy" id="1528"/>
    <lineage>
        <taxon>Bacteria</taxon>
        <taxon>Bacillati</taxon>
        <taxon>Bacillota</taxon>
        <taxon>Clostridia</taxon>
        <taxon>Eubacteriales</taxon>
        <taxon>Eubacteriaceae</taxon>
        <taxon>Eubacterium</taxon>
    </lineage>
</organism>
<dbReference type="InterPro" id="IPR029056">
    <property type="entry name" value="Ribokinase-like"/>
</dbReference>
<dbReference type="Pfam" id="PF03853">
    <property type="entry name" value="YjeF_N"/>
    <property type="match status" value="1"/>
</dbReference>
<comment type="similarity">
    <text evidence="17">Belongs to the NnrD/CARKD family.</text>
</comment>
<keyword evidence="7 17" id="KW-0067">ATP-binding</keyword>
<comment type="function">
    <text evidence="18">Catalyzes the epimerization of the S- and R-forms of NAD(P)HX, a damaged form of NAD(P)H that is a result of enzymatic or heat-dependent hydration. This is a prerequisite for the S-specific NAD(P)H-hydrate dehydratase to allow the repair of both epimers of NAD(P)HX.</text>
</comment>
<evidence type="ECO:0000256" key="8">
    <source>
        <dbReference type="ARBA" id="ARBA00022857"/>
    </source>
</evidence>
<comment type="cofactor">
    <cofactor evidence="17">
        <name>Mg(2+)</name>
        <dbReference type="ChEBI" id="CHEBI:18420"/>
    </cofactor>
</comment>
<feature type="binding site" evidence="17">
    <location>
        <position position="439"/>
    </location>
    <ligand>
        <name>AMP</name>
        <dbReference type="ChEBI" id="CHEBI:456215"/>
    </ligand>
</feature>
<feature type="binding site" evidence="17">
    <location>
        <position position="323"/>
    </location>
    <ligand>
        <name>(6S)-NADPHX</name>
        <dbReference type="ChEBI" id="CHEBI:64076"/>
    </ligand>
</feature>
<keyword evidence="23" id="KW-1185">Reference proteome</keyword>
<sequence length="497" mass="52641">MKEIVTPREMAQMDQETIAAGTPSLQLMEKAAAACAEIVALGLTILDKVVVICGSGNNGGDGLAIARILAAEGRPVEVLCTGQPQSMTPDSQANYSRLLEAEITPLFFDTLTEAEVFALFKGAAVLVDAVFGNGLADRPLSEKYRRLIQGMNASGTPITAIDIPSGLRGDVGRTLGVSVVAHRTIAIQYIKTGCLLNDGPDYCGEIIPVDIGITKGGICNRKGLLEGEDIHFPKPRKNNTHKYTYGAVASVAGSAGMYGAGVLCAQAAMRVGSGLVTAFIPREGADILGMKLPSEIMVQAYGTDFFASDFESRRWNAVLFGPGVGRHHNFGPFLKYILDGQSPVIIDADGLWHLERCRQVLTGHAAPLILTPHLGEFSRLTGMDAQTITQDPLTIGSRFATEHNLVLVLKGYHTLIFSPEGAIWFNSTGNPGMATAGSGDVLAGMIAGFMAQGASPLEAAQTGVYYHGAAGDVYADRFNQSSLLATDLLDFLKIVLP</sequence>
<keyword evidence="9 18" id="KW-0630">Potassium</keyword>
<dbReference type="NCBIfam" id="TIGR00196">
    <property type="entry name" value="yjeF_cterm"/>
    <property type="match status" value="1"/>
</dbReference>
<evidence type="ECO:0000256" key="15">
    <source>
        <dbReference type="ARBA" id="ARBA00048238"/>
    </source>
</evidence>
<dbReference type="PROSITE" id="PS01050">
    <property type="entry name" value="YJEF_C_2"/>
    <property type="match status" value="1"/>
</dbReference>
<evidence type="ECO:0000256" key="3">
    <source>
        <dbReference type="ARBA" id="ARBA00006001"/>
    </source>
</evidence>
<evidence type="ECO:0000256" key="2">
    <source>
        <dbReference type="ARBA" id="ARBA00000909"/>
    </source>
</evidence>
<keyword evidence="6 17" id="KW-0547">Nucleotide-binding</keyword>
<dbReference type="Gene3D" id="3.40.1190.20">
    <property type="match status" value="1"/>
</dbReference>
<evidence type="ECO:0000256" key="4">
    <source>
        <dbReference type="ARBA" id="ARBA00009524"/>
    </source>
</evidence>
<keyword evidence="10 17" id="KW-0520">NAD</keyword>
<dbReference type="RefSeq" id="WP_090246569.1">
    <property type="nucleotide sequence ID" value="NZ_FNOU01000022.1"/>
</dbReference>
<comment type="catalytic activity">
    <reaction evidence="15 17 19">
        <text>(6S)-NADHX + ADP = AMP + phosphate + NADH + H(+)</text>
        <dbReference type="Rhea" id="RHEA:32223"/>
        <dbReference type="ChEBI" id="CHEBI:15378"/>
        <dbReference type="ChEBI" id="CHEBI:43474"/>
        <dbReference type="ChEBI" id="CHEBI:57945"/>
        <dbReference type="ChEBI" id="CHEBI:64074"/>
        <dbReference type="ChEBI" id="CHEBI:456215"/>
        <dbReference type="ChEBI" id="CHEBI:456216"/>
        <dbReference type="EC" id="4.2.1.136"/>
    </reaction>
</comment>
<feature type="domain" description="YjeF C-terminal" evidence="20">
    <location>
        <begin position="225"/>
        <end position="497"/>
    </location>
</feature>
<feature type="binding site" evidence="17">
    <location>
        <position position="260"/>
    </location>
    <ligand>
        <name>(6S)-NADPHX</name>
        <dbReference type="ChEBI" id="CHEBI:64076"/>
    </ligand>
</feature>
<dbReference type="PROSITE" id="PS51383">
    <property type="entry name" value="YJEF_C_3"/>
    <property type="match status" value="1"/>
</dbReference>
<dbReference type="HAMAP" id="MF_01966">
    <property type="entry name" value="NADHX_epimerase"/>
    <property type="match status" value="1"/>
</dbReference>
<keyword evidence="8 17" id="KW-0521">NADP</keyword>
<comment type="similarity">
    <text evidence="18">Belongs to the NnrE/AIBP family.</text>
</comment>
<dbReference type="Pfam" id="PF01256">
    <property type="entry name" value="Carb_kinase"/>
    <property type="match status" value="1"/>
</dbReference>
<dbReference type="Gene3D" id="3.40.50.10260">
    <property type="entry name" value="YjeF N-terminal domain"/>
    <property type="match status" value="1"/>
</dbReference>
<evidence type="ECO:0000256" key="18">
    <source>
        <dbReference type="HAMAP-Rule" id="MF_01966"/>
    </source>
</evidence>
<dbReference type="EC" id="5.1.99.6" evidence="19"/>
<dbReference type="CDD" id="cd01171">
    <property type="entry name" value="YXKO-related"/>
    <property type="match status" value="1"/>
</dbReference>
<evidence type="ECO:0000256" key="17">
    <source>
        <dbReference type="HAMAP-Rule" id="MF_01965"/>
    </source>
</evidence>
<comment type="similarity">
    <text evidence="4 19">In the C-terminal section; belongs to the NnrD/CARKD family.</text>
</comment>
<evidence type="ECO:0000256" key="9">
    <source>
        <dbReference type="ARBA" id="ARBA00022958"/>
    </source>
</evidence>
<evidence type="ECO:0000313" key="22">
    <source>
        <dbReference type="EMBL" id="SDY25264.1"/>
    </source>
</evidence>
<comment type="catalytic activity">
    <reaction evidence="2 18 19">
        <text>(6R)-NADPHX = (6S)-NADPHX</text>
        <dbReference type="Rhea" id="RHEA:32227"/>
        <dbReference type="ChEBI" id="CHEBI:64076"/>
        <dbReference type="ChEBI" id="CHEBI:64077"/>
        <dbReference type="EC" id="5.1.99.6"/>
    </reaction>
</comment>
<keyword evidence="12 17" id="KW-0456">Lyase</keyword>
<feature type="binding site" evidence="17">
    <location>
        <position position="440"/>
    </location>
    <ligand>
        <name>(6S)-NADPHX</name>
        <dbReference type="ChEBI" id="CHEBI:64076"/>
    </ligand>
</feature>
<evidence type="ECO:0000256" key="12">
    <source>
        <dbReference type="ARBA" id="ARBA00023239"/>
    </source>
</evidence>
<dbReference type="SUPFAM" id="SSF53613">
    <property type="entry name" value="Ribokinase-like"/>
    <property type="match status" value="1"/>
</dbReference>
<evidence type="ECO:0000256" key="16">
    <source>
        <dbReference type="ARBA" id="ARBA00049209"/>
    </source>
</evidence>
<dbReference type="GO" id="GO:0005524">
    <property type="term" value="F:ATP binding"/>
    <property type="evidence" value="ECO:0007669"/>
    <property type="project" value="UniProtKB-UniRule"/>
</dbReference>
<dbReference type="AlphaFoldDB" id="A0A1H3IEH0"/>
<dbReference type="GO" id="GO:0046872">
    <property type="term" value="F:metal ion binding"/>
    <property type="evidence" value="ECO:0007669"/>
    <property type="project" value="UniProtKB-UniRule"/>
</dbReference>
<dbReference type="GO" id="GO:0110051">
    <property type="term" value="P:metabolite repair"/>
    <property type="evidence" value="ECO:0007669"/>
    <property type="project" value="TreeGrafter"/>
</dbReference>
<comment type="cofactor">
    <cofactor evidence="18 19">
        <name>K(+)</name>
        <dbReference type="ChEBI" id="CHEBI:29103"/>
    </cofactor>
    <text evidence="18 19">Binds 1 potassium ion per subunit.</text>
</comment>
<feature type="binding site" evidence="18">
    <location>
        <position position="162"/>
    </location>
    <ligand>
        <name>(6S)-NADPHX</name>
        <dbReference type="ChEBI" id="CHEBI:64076"/>
    </ligand>
</feature>
<dbReference type="PIRSF" id="PIRSF017184">
    <property type="entry name" value="Nnr"/>
    <property type="match status" value="1"/>
</dbReference>
<dbReference type="PROSITE" id="PS51385">
    <property type="entry name" value="YJEF_N"/>
    <property type="match status" value="1"/>
</dbReference>
<keyword evidence="5 18" id="KW-0479">Metal-binding</keyword>
<dbReference type="InterPro" id="IPR017953">
    <property type="entry name" value="Carbohydrate_kinase_pred_CS"/>
</dbReference>
<dbReference type="SUPFAM" id="SSF64153">
    <property type="entry name" value="YjeF N-terminal domain-like"/>
    <property type="match status" value="1"/>
</dbReference>
<evidence type="ECO:0000256" key="14">
    <source>
        <dbReference type="ARBA" id="ARBA00025153"/>
    </source>
</evidence>
<dbReference type="HAMAP" id="MF_01965">
    <property type="entry name" value="NADHX_dehydratase"/>
    <property type="match status" value="1"/>
</dbReference>
<dbReference type="InterPro" id="IPR000631">
    <property type="entry name" value="CARKD"/>
</dbReference>
<evidence type="ECO:0000256" key="19">
    <source>
        <dbReference type="PIRNR" id="PIRNR017184"/>
    </source>
</evidence>
<feature type="binding site" evidence="17">
    <location>
        <position position="373"/>
    </location>
    <ligand>
        <name>(6S)-NADPHX</name>
        <dbReference type="ChEBI" id="CHEBI:64076"/>
    </ligand>
</feature>
<dbReference type="PANTHER" id="PTHR12592:SF0">
    <property type="entry name" value="ATP-DEPENDENT (S)-NAD(P)H-HYDRATE DEHYDRATASE"/>
    <property type="match status" value="1"/>
</dbReference>
<dbReference type="OrthoDB" id="9806925at2"/>
<dbReference type="GO" id="GO:0052856">
    <property type="term" value="F:NAD(P)HX epimerase activity"/>
    <property type="evidence" value="ECO:0007669"/>
    <property type="project" value="UniProtKB-UniRule"/>
</dbReference>
<gene>
    <name evidence="18" type="primary">nnrE</name>
    <name evidence="17" type="synonym">nnrD</name>
    <name evidence="22" type="ORF">SAMN04488579_12225</name>
</gene>
<dbReference type="PANTHER" id="PTHR12592">
    <property type="entry name" value="ATP-DEPENDENT (S)-NAD(P)H-HYDRATE DEHYDRATASE FAMILY MEMBER"/>
    <property type="match status" value="1"/>
</dbReference>
<dbReference type="InterPro" id="IPR036652">
    <property type="entry name" value="YjeF_N_dom_sf"/>
</dbReference>
<comment type="function">
    <text evidence="17">Catalyzes the dehydration of the S-form of NAD(P)HX at the expense of ADP, which is converted to AMP. Together with NAD(P)HX epimerase, which catalyzes the epimerization of the S- and R-forms, the enzyme allows the repair of both epimers of NAD(P)HX, a damaged form of NAD(P)H that is a result of enzymatic or heat-dependent hydration.</text>
</comment>
<evidence type="ECO:0000256" key="6">
    <source>
        <dbReference type="ARBA" id="ARBA00022741"/>
    </source>
</evidence>
<dbReference type="STRING" id="1528.SAMN04488579_12225"/>
<dbReference type="EMBL" id="FNOU01000022">
    <property type="protein sequence ID" value="SDY25264.1"/>
    <property type="molecule type" value="Genomic_DNA"/>
</dbReference>
<dbReference type="InterPro" id="IPR030677">
    <property type="entry name" value="Nnr"/>
</dbReference>
<proteinExistence type="inferred from homology"/>
<comment type="catalytic activity">
    <reaction evidence="16 17 19">
        <text>(6S)-NADPHX + ADP = AMP + phosphate + NADPH + H(+)</text>
        <dbReference type="Rhea" id="RHEA:32235"/>
        <dbReference type="ChEBI" id="CHEBI:15378"/>
        <dbReference type="ChEBI" id="CHEBI:43474"/>
        <dbReference type="ChEBI" id="CHEBI:57783"/>
        <dbReference type="ChEBI" id="CHEBI:64076"/>
        <dbReference type="ChEBI" id="CHEBI:456215"/>
        <dbReference type="ChEBI" id="CHEBI:456216"/>
        <dbReference type="EC" id="4.2.1.136"/>
    </reaction>
</comment>
<evidence type="ECO:0000256" key="10">
    <source>
        <dbReference type="ARBA" id="ARBA00023027"/>
    </source>
</evidence>
<feature type="binding site" evidence="18">
    <location>
        <position position="58"/>
    </location>
    <ligand>
        <name>K(+)</name>
        <dbReference type="ChEBI" id="CHEBI:29103"/>
    </ligand>
</feature>
<evidence type="ECO:0000256" key="13">
    <source>
        <dbReference type="ARBA" id="ARBA00023268"/>
    </source>
</evidence>
<accession>A0A1H3IEH0</accession>
<name>A0A1H3IEH0_EUBBA</name>
<keyword evidence="13" id="KW-0511">Multifunctional enzyme</keyword>
<dbReference type="EC" id="4.2.1.136" evidence="19"/>
<feature type="binding site" evidence="18">
    <location>
        <begin position="57"/>
        <end position="61"/>
    </location>
    <ligand>
        <name>(6S)-NADPHX</name>
        <dbReference type="ChEBI" id="CHEBI:64076"/>
    </ligand>
</feature>
<evidence type="ECO:0000256" key="11">
    <source>
        <dbReference type="ARBA" id="ARBA00023235"/>
    </source>
</evidence>
<dbReference type="GO" id="GO:0052855">
    <property type="term" value="F:ADP-dependent NAD(P)H-hydrate dehydratase activity"/>
    <property type="evidence" value="ECO:0007669"/>
    <property type="project" value="UniProtKB-UniRule"/>
</dbReference>
<dbReference type="Proteomes" id="UP000199652">
    <property type="component" value="Unassembled WGS sequence"/>
</dbReference>
<evidence type="ECO:0000259" key="20">
    <source>
        <dbReference type="PROSITE" id="PS51383"/>
    </source>
</evidence>
<comment type="subunit">
    <text evidence="17">Homotetramer.</text>
</comment>
<dbReference type="GO" id="GO:0046496">
    <property type="term" value="P:nicotinamide nucleotide metabolic process"/>
    <property type="evidence" value="ECO:0007669"/>
    <property type="project" value="UniProtKB-UniRule"/>
</dbReference>
<comment type="catalytic activity">
    <reaction evidence="1 18 19">
        <text>(6R)-NADHX = (6S)-NADHX</text>
        <dbReference type="Rhea" id="RHEA:32215"/>
        <dbReference type="ChEBI" id="CHEBI:64074"/>
        <dbReference type="ChEBI" id="CHEBI:64075"/>
        <dbReference type="EC" id="5.1.99.6"/>
    </reaction>
</comment>
<reference evidence="23" key="1">
    <citation type="submission" date="2016-10" db="EMBL/GenBank/DDBJ databases">
        <authorList>
            <person name="Varghese N."/>
            <person name="Submissions S."/>
        </authorList>
    </citation>
    <scope>NUCLEOTIDE SEQUENCE [LARGE SCALE GENOMIC DNA]</scope>
    <source>
        <strain evidence="23">VPI 5359</strain>
    </source>
</reference>
<feature type="binding site" evidence="18">
    <location>
        <position position="128"/>
    </location>
    <ligand>
        <name>K(+)</name>
        <dbReference type="ChEBI" id="CHEBI:29103"/>
    </ligand>
</feature>
<comment type="similarity">
    <text evidence="3 19">In the N-terminal section; belongs to the NnrE/AIBP family.</text>
</comment>
<dbReference type="NCBIfam" id="TIGR00197">
    <property type="entry name" value="yjeF_nterm"/>
    <property type="match status" value="1"/>
</dbReference>
<feature type="binding site" evidence="18">
    <location>
        <position position="144"/>
    </location>
    <ligand>
        <name>(6S)-NADPHX</name>
        <dbReference type="ChEBI" id="CHEBI:64076"/>
    </ligand>
</feature>
<evidence type="ECO:0000259" key="21">
    <source>
        <dbReference type="PROSITE" id="PS51385"/>
    </source>
</evidence>
<feature type="binding site" evidence="17">
    <location>
        <begin position="410"/>
        <end position="414"/>
    </location>
    <ligand>
        <name>AMP</name>
        <dbReference type="ChEBI" id="CHEBI:456215"/>
    </ligand>
</feature>
<evidence type="ECO:0000313" key="23">
    <source>
        <dbReference type="Proteomes" id="UP000199652"/>
    </source>
</evidence>
<protein>
    <recommendedName>
        <fullName evidence="19">Bifunctional NAD(P)H-hydrate repair enzyme</fullName>
    </recommendedName>
    <alternativeName>
        <fullName evidence="19">Nicotinamide nucleotide repair protein</fullName>
    </alternativeName>
    <domain>
        <recommendedName>
            <fullName evidence="19">ADP-dependent (S)-NAD(P)H-hydrate dehydratase</fullName>
            <ecNumber evidence="19">4.2.1.136</ecNumber>
        </recommendedName>
        <alternativeName>
            <fullName evidence="19">ADP-dependent NAD(P)HX dehydratase</fullName>
        </alternativeName>
    </domain>
    <domain>
        <recommendedName>
            <fullName evidence="19">NAD(P)H-hydrate epimerase</fullName>
            <ecNumber evidence="19">5.1.99.6</ecNumber>
        </recommendedName>
    </domain>
</protein>
<comment type="function">
    <text evidence="14 19">Bifunctional enzyme that catalyzes the epimerization of the S- and R-forms of NAD(P)HX and the dehydration of the S-form of NAD(P)HX at the expense of ADP, which is converted to AMP. This allows the repair of both epimers of NAD(P)HX, a damaged form of NAD(P)H that is a result of enzymatic or heat-dependent hydration.</text>
</comment>
<dbReference type="InterPro" id="IPR004443">
    <property type="entry name" value="YjeF_N_dom"/>
</dbReference>
<keyword evidence="11 18" id="KW-0413">Isomerase</keyword>
<evidence type="ECO:0000256" key="1">
    <source>
        <dbReference type="ARBA" id="ARBA00000013"/>
    </source>
</evidence>